<geneLocation type="plasmid" evidence="2">
    <name>papv6</name>
</geneLocation>
<dbReference type="Pfam" id="PF14076">
    <property type="entry name" value="DUF4258"/>
    <property type="match status" value="1"/>
</dbReference>
<protein>
    <recommendedName>
        <fullName evidence="3">DUF4258 domain-containing protein</fullName>
    </recommendedName>
</protein>
<proteinExistence type="predicted"/>
<keyword evidence="2" id="KW-1185">Reference proteome</keyword>
<name>A0A1D8KCQ8_9GAMM</name>
<dbReference type="InterPro" id="IPR025354">
    <property type="entry name" value="DUF4258"/>
</dbReference>
<evidence type="ECO:0000313" key="1">
    <source>
        <dbReference type="EMBL" id="AOV18747.1"/>
    </source>
</evidence>
<reference evidence="1 2" key="1">
    <citation type="submission" date="2016-09" db="EMBL/GenBank/DDBJ databases">
        <title>Acidihalobacter prosperus V6 (DSM14174).</title>
        <authorList>
            <person name="Khaleque H.N."/>
            <person name="Ramsay J.P."/>
            <person name="Murphy R.J.T."/>
            <person name="Kaksonen A.H."/>
            <person name="Boxall N.J."/>
            <person name="Watkin E.L.J."/>
        </authorList>
    </citation>
    <scope>NUCLEOTIDE SEQUENCE [LARGE SCALE GENOMIC DNA]</scope>
    <source>
        <strain evidence="1 2">V6</strain>
        <plasmid evidence="2">papv6</plasmid>
    </source>
</reference>
<accession>A0A1D8KCQ8</accession>
<dbReference type="AlphaFoldDB" id="A0A1D8KCQ8"/>
<dbReference type="RefSeq" id="WP_070074270.1">
    <property type="nucleotide sequence ID" value="NZ_CP017449.1"/>
</dbReference>
<gene>
    <name evidence="1" type="ORF">BJI67_16020</name>
</gene>
<sequence>MDCAGVTFSGHALRRMFERALGRDAILKVVARGETIAEYLDDQPYPSYLVLGFIAGEPIHVVVGRDPQTRGCFVVTAYSPDPVVWSDDFRKRR</sequence>
<organism evidence="1 2">
    <name type="scientific">Acidihalobacter aeolianus</name>
    <dbReference type="NCBI Taxonomy" id="2792603"/>
    <lineage>
        <taxon>Bacteria</taxon>
        <taxon>Pseudomonadati</taxon>
        <taxon>Pseudomonadota</taxon>
        <taxon>Gammaproteobacteria</taxon>
        <taxon>Chromatiales</taxon>
        <taxon>Ectothiorhodospiraceae</taxon>
        <taxon>Acidihalobacter</taxon>
    </lineage>
</organism>
<keyword evidence="1" id="KW-0614">Plasmid</keyword>
<dbReference type="EMBL" id="CP017449">
    <property type="protein sequence ID" value="AOV18747.1"/>
    <property type="molecule type" value="Genomic_DNA"/>
</dbReference>
<evidence type="ECO:0008006" key="3">
    <source>
        <dbReference type="Google" id="ProtNLM"/>
    </source>
</evidence>
<dbReference type="KEGG" id="aaeo:BJI67_16020"/>
<evidence type="ECO:0000313" key="2">
    <source>
        <dbReference type="Proteomes" id="UP000095342"/>
    </source>
</evidence>
<dbReference type="Proteomes" id="UP000095342">
    <property type="component" value="Plasmid pAPV6"/>
</dbReference>